<dbReference type="EMBL" id="MU970184">
    <property type="protein sequence ID" value="KAK9319473.1"/>
    <property type="molecule type" value="Genomic_DNA"/>
</dbReference>
<keyword evidence="2" id="KW-1185">Reference proteome</keyword>
<evidence type="ECO:0000313" key="2">
    <source>
        <dbReference type="Proteomes" id="UP001489719"/>
    </source>
</evidence>
<sequence length="388" mass="43919">MARSNKQSTSLTQSAGRINGPTWSLYILLRLHLLDGLKLRLNLFLDHFTSRTEAKVDVMRNEGAPSGVNNGTDTASVPLVYIPQQVEMIAPEDDWTGISSPVERRRLQNRLNQRAYRIRKMVQSRINHRSDSARANSTSKSKLCCGHEAKTHAATEHCRPRAGLGPTRQSVERMSAVQYGVSSVELDIPKIKGHTAICDLNFAGIQKISTYFQTFVTNNYILGSPTADHLFTLVKLNVYRVMVRNISILGLTMEMADDAVSSFSTMNPRRPDHCLPPSLRPTLLQRTIPHHPWLDIFPIPTMRDNLVSAGDSFDDVQLCIDIMEFCGVPSGRDGLIVWGEPWDPYGWEVTEEFAKNWGWVFKGCHVIFESTNYWRAQRGEQQLFLDYP</sequence>
<evidence type="ECO:0000313" key="1">
    <source>
        <dbReference type="EMBL" id="KAK9319473.1"/>
    </source>
</evidence>
<reference evidence="2" key="1">
    <citation type="journal article" date="2024" name="Front. Bioeng. Biotechnol.">
        <title>Genome-scale model development and genomic sequencing of the oleaginous clade Lipomyces.</title>
        <authorList>
            <person name="Czajka J.J."/>
            <person name="Han Y."/>
            <person name="Kim J."/>
            <person name="Mondo S.J."/>
            <person name="Hofstad B.A."/>
            <person name="Robles A."/>
            <person name="Haridas S."/>
            <person name="Riley R."/>
            <person name="LaButti K."/>
            <person name="Pangilinan J."/>
            <person name="Andreopoulos W."/>
            <person name="Lipzen A."/>
            <person name="Yan J."/>
            <person name="Wang M."/>
            <person name="Ng V."/>
            <person name="Grigoriev I.V."/>
            <person name="Spatafora J.W."/>
            <person name="Magnuson J.K."/>
            <person name="Baker S.E."/>
            <person name="Pomraning K.R."/>
        </authorList>
    </citation>
    <scope>NUCLEOTIDE SEQUENCE [LARGE SCALE GENOMIC DNA]</scope>
    <source>
        <strain evidence="2">CBS 10300</strain>
    </source>
</reference>
<comment type="caution">
    <text evidence="1">The sequence shown here is derived from an EMBL/GenBank/DDBJ whole genome shotgun (WGS) entry which is preliminary data.</text>
</comment>
<protein>
    <submittedName>
        <fullName evidence="1">Uncharacterized protein</fullName>
    </submittedName>
</protein>
<accession>A0ACC3TEC5</accession>
<proteinExistence type="predicted"/>
<organism evidence="1 2">
    <name type="scientific">Lipomyces orientalis</name>
    <dbReference type="NCBI Taxonomy" id="1233043"/>
    <lineage>
        <taxon>Eukaryota</taxon>
        <taxon>Fungi</taxon>
        <taxon>Dikarya</taxon>
        <taxon>Ascomycota</taxon>
        <taxon>Saccharomycotina</taxon>
        <taxon>Lipomycetes</taxon>
        <taxon>Lipomycetales</taxon>
        <taxon>Lipomycetaceae</taxon>
        <taxon>Lipomyces</taxon>
    </lineage>
</organism>
<gene>
    <name evidence="1" type="ORF">V1517DRAFT_46626</name>
</gene>
<dbReference type="Proteomes" id="UP001489719">
    <property type="component" value="Unassembled WGS sequence"/>
</dbReference>
<name>A0ACC3TEC5_9ASCO</name>